<evidence type="ECO:0000313" key="4">
    <source>
        <dbReference type="EMBL" id="MFC4456106.1"/>
    </source>
</evidence>
<comment type="caution">
    <text evidence="4">The sequence shown here is derived from an EMBL/GenBank/DDBJ whole genome shotgun (WGS) entry which is preliminary data.</text>
</comment>
<reference evidence="5" key="1">
    <citation type="journal article" date="2019" name="Int. J. Syst. Evol. Microbiol.">
        <title>The Global Catalogue of Microorganisms (GCM) 10K type strain sequencing project: providing services to taxonomists for standard genome sequencing and annotation.</title>
        <authorList>
            <consortium name="The Broad Institute Genomics Platform"/>
            <consortium name="The Broad Institute Genome Sequencing Center for Infectious Disease"/>
            <person name="Wu L."/>
            <person name="Ma J."/>
        </authorList>
    </citation>
    <scope>NUCLEOTIDE SEQUENCE [LARGE SCALE GENOMIC DNA]</scope>
    <source>
        <strain evidence="5">CCUG 39970</strain>
    </source>
</reference>
<keyword evidence="5" id="KW-1185">Reference proteome</keyword>
<accession>A0ABV8YCF9</accession>
<protein>
    <submittedName>
        <fullName evidence="4">ATP-binding protein</fullName>
    </submittedName>
</protein>
<dbReference type="Pfam" id="PF13191">
    <property type="entry name" value="AAA_16"/>
    <property type="match status" value="1"/>
</dbReference>
<dbReference type="GO" id="GO:0005524">
    <property type="term" value="F:ATP binding"/>
    <property type="evidence" value="ECO:0007669"/>
    <property type="project" value="UniProtKB-KW"/>
</dbReference>
<evidence type="ECO:0000256" key="2">
    <source>
        <dbReference type="ARBA" id="ARBA00022840"/>
    </source>
</evidence>
<name>A0ABV8YCF9_9DEIO</name>
<dbReference type="PANTHER" id="PTHR16305">
    <property type="entry name" value="TESTICULAR SOLUBLE ADENYLYL CYCLASE"/>
    <property type="match status" value="1"/>
</dbReference>
<proteinExistence type="predicted"/>
<feature type="domain" description="Orc1-like AAA ATPase" evidence="3">
    <location>
        <begin position="13"/>
        <end position="111"/>
    </location>
</feature>
<dbReference type="EMBL" id="JBHSEG010000015">
    <property type="protein sequence ID" value="MFC4456106.1"/>
    <property type="molecule type" value="Genomic_DNA"/>
</dbReference>
<organism evidence="4 5">
    <name type="scientific">Deinococcus sonorensis</name>
    <dbReference type="NCBI Taxonomy" id="309891"/>
    <lineage>
        <taxon>Bacteria</taxon>
        <taxon>Thermotogati</taxon>
        <taxon>Deinococcota</taxon>
        <taxon>Deinococci</taxon>
        <taxon>Deinococcales</taxon>
        <taxon>Deinococcaceae</taxon>
        <taxon>Deinococcus</taxon>
    </lineage>
</organism>
<dbReference type="PANTHER" id="PTHR16305:SF35">
    <property type="entry name" value="TRANSCRIPTIONAL ACTIVATOR DOMAIN"/>
    <property type="match status" value="1"/>
</dbReference>
<dbReference type="Proteomes" id="UP001595939">
    <property type="component" value="Unassembled WGS sequence"/>
</dbReference>
<gene>
    <name evidence="4" type="ORF">ACFO0P_20205</name>
</gene>
<evidence type="ECO:0000256" key="1">
    <source>
        <dbReference type="ARBA" id="ARBA00022741"/>
    </source>
</evidence>
<evidence type="ECO:0000259" key="3">
    <source>
        <dbReference type="Pfam" id="PF13191"/>
    </source>
</evidence>
<sequence>MFESTSTVAFRTLGTLITAVVNSVPAALEALPEALQSELARLVPQLQARGGPLPPASADPQLARARLQDATVQLLTAAAQQQPLVILIDDLQWCDEATRAALHDVAAQLSALRAAVLLLFTVRSEALPDEALRAWIARLHRALPTRPCRLGNLDAGGVRQWLTGLVPEAAVEPLRRWLEARTDGQPLFIVEALRSLRDERVLVSAGAAGFTLDLNALHSTRALPAGIQAAVQGRLDRLTASARSVVLAAAVLGRDEPLPVLAGVAQLSEDLALDALDETLAAGVLVERAGGCGFTHDRFREVALAGLSGARTQAWHRRAVQVLEGAGAERAVLAHHAHVAALWPAAVRYDLAAARSAAALSANHDVIRHLERALDALQRHPLTVADLSAEALFELHDRLNVAYDNTDDQHPRRRAVLQAMQALGQDRRDARLEVRALTELAVMHAWTPGELPLARQALDRAGALAQADPGPRLRTWVATAHFHVAARTGPVEAQLRHAEDAHHAALPTQDDALIGTCLVNLAFAKGGVRDWPGAIAAGLDAAGRLLQSQDRVAAQRSLVTVAYGHAATGDLAASVAVARQAAHVCRELGAAQLELAALRPLLSGLSATGSLGDLPAPLQRAEHLLQERDDPTFQTLCRLDVAVARHALGQRPAAEALYREVEAFHAAHGLPHFTDLAPAGLCALAVEAGRWDAAASQAQRLLERLEVAALPGAVCTIDAVVLALMHRGARHEAQRLVERLQAGTAPPAQVLAALAEATFLAATGAPPAALDRFSSVAQVAQQLGRPFEVLRAERSLAALHQHLHQPDEASRALQRAGRVHADLLVRWDGLVPPGSHPFRPSPMEQWLRVNLPLEPLTPTGQQRPSSGGTAR</sequence>
<keyword evidence="1" id="KW-0547">Nucleotide-binding</keyword>
<evidence type="ECO:0000313" key="5">
    <source>
        <dbReference type="Proteomes" id="UP001595939"/>
    </source>
</evidence>
<keyword evidence="2 4" id="KW-0067">ATP-binding</keyword>
<dbReference type="InterPro" id="IPR041664">
    <property type="entry name" value="AAA_16"/>
</dbReference>